<reference evidence="3 4" key="1">
    <citation type="submission" date="2018-05" db="EMBL/GenBank/DDBJ databases">
        <title>Coraliomargarita sinensis sp. nov., isolated from a marine solar saltern.</title>
        <authorList>
            <person name="Zhou L.Y."/>
        </authorList>
    </citation>
    <scope>NUCLEOTIDE SEQUENCE [LARGE SCALE GENOMIC DNA]</scope>
    <source>
        <strain evidence="3 4">WN38</strain>
    </source>
</reference>
<dbReference type="PANTHER" id="PTHR12147:SF26">
    <property type="entry name" value="PEPTIDASE M28 DOMAIN-CONTAINING PROTEIN"/>
    <property type="match status" value="1"/>
</dbReference>
<proteinExistence type="predicted"/>
<dbReference type="Proteomes" id="UP000247099">
    <property type="component" value="Unassembled WGS sequence"/>
</dbReference>
<evidence type="ECO:0000256" key="1">
    <source>
        <dbReference type="SAM" id="Phobius"/>
    </source>
</evidence>
<comment type="caution">
    <text evidence="3">The sequence shown here is derived from an EMBL/GenBank/DDBJ whole genome shotgun (WGS) entry which is preliminary data.</text>
</comment>
<feature type="domain" description="Peptidase M28" evidence="2">
    <location>
        <begin position="109"/>
        <end position="319"/>
    </location>
</feature>
<organism evidence="3 4">
    <name type="scientific">Coraliomargarita sinensis</name>
    <dbReference type="NCBI Taxonomy" id="2174842"/>
    <lineage>
        <taxon>Bacteria</taxon>
        <taxon>Pseudomonadati</taxon>
        <taxon>Verrucomicrobiota</taxon>
        <taxon>Opitutia</taxon>
        <taxon>Puniceicoccales</taxon>
        <taxon>Coraliomargaritaceae</taxon>
        <taxon>Coraliomargarita</taxon>
    </lineage>
</organism>
<keyword evidence="1" id="KW-0812">Transmembrane</keyword>
<gene>
    <name evidence="3" type="ORF">DDZ13_13980</name>
</gene>
<dbReference type="InterPro" id="IPR007484">
    <property type="entry name" value="Peptidase_M28"/>
</dbReference>
<keyword evidence="1" id="KW-1133">Transmembrane helix</keyword>
<sequence length="323" mass="36303">MIRKILKFARNVMLGVGFVIGAVWIYIAQPSLWKNDPIKLEVNEARLTEVVQKLSIDFHPRNFSSYDNLTQTAAYIEEHFRKAGGTVEMQEFIANGSSYRNVRGFFGDKTRPRLVIGAHYDTHSQTPGADDNASGVAGLIELAYLLGKTTPSNCIELVAYPLEEPPFFATENMGSYIHAESLSRENVPVSGMIALEMIGYFSNESGSQSYPSRLLYLFYPHKGNFIAVAGNLKQRNYIAKVKAGMKGVTDLKVYSIAAPQQLSGIDFSDHRNYWTFDYDAVMVTDTAFYRNEAYHTANDTSNRLNYAKMADVVRAVYHYATME</sequence>
<accession>A0A317ZCU4</accession>
<dbReference type="FunCoup" id="A0A317ZCU4">
    <property type="interactions" value="61"/>
</dbReference>
<dbReference type="Pfam" id="PF04389">
    <property type="entry name" value="Peptidase_M28"/>
    <property type="match status" value="1"/>
</dbReference>
<dbReference type="Gene3D" id="3.40.630.10">
    <property type="entry name" value="Zn peptidases"/>
    <property type="match status" value="1"/>
</dbReference>
<dbReference type="InParanoid" id="A0A317ZCU4"/>
<feature type="transmembrane region" description="Helical" evidence="1">
    <location>
        <begin position="12"/>
        <end position="33"/>
    </location>
</feature>
<dbReference type="GO" id="GO:0008235">
    <property type="term" value="F:metalloexopeptidase activity"/>
    <property type="evidence" value="ECO:0007669"/>
    <property type="project" value="InterPro"/>
</dbReference>
<evidence type="ECO:0000259" key="2">
    <source>
        <dbReference type="Pfam" id="PF04389"/>
    </source>
</evidence>
<dbReference type="RefSeq" id="WP_110132081.1">
    <property type="nucleotide sequence ID" value="NZ_QHJQ01000013.1"/>
</dbReference>
<keyword evidence="4" id="KW-1185">Reference proteome</keyword>
<dbReference type="AlphaFoldDB" id="A0A317ZCU4"/>
<dbReference type="SUPFAM" id="SSF53187">
    <property type="entry name" value="Zn-dependent exopeptidases"/>
    <property type="match status" value="1"/>
</dbReference>
<dbReference type="InterPro" id="IPR045175">
    <property type="entry name" value="M28_fam"/>
</dbReference>
<dbReference type="PANTHER" id="PTHR12147">
    <property type="entry name" value="METALLOPEPTIDASE M28 FAMILY MEMBER"/>
    <property type="match status" value="1"/>
</dbReference>
<evidence type="ECO:0000313" key="3">
    <source>
        <dbReference type="EMBL" id="PXA03025.1"/>
    </source>
</evidence>
<dbReference type="EMBL" id="QHJQ01000013">
    <property type="protein sequence ID" value="PXA03025.1"/>
    <property type="molecule type" value="Genomic_DNA"/>
</dbReference>
<dbReference type="OrthoDB" id="9762302at2"/>
<name>A0A317ZCU4_9BACT</name>
<dbReference type="GO" id="GO:0006508">
    <property type="term" value="P:proteolysis"/>
    <property type="evidence" value="ECO:0007669"/>
    <property type="project" value="InterPro"/>
</dbReference>
<keyword evidence="1" id="KW-0472">Membrane</keyword>
<protein>
    <submittedName>
        <fullName evidence="3">Peptidase M28</fullName>
    </submittedName>
</protein>
<evidence type="ECO:0000313" key="4">
    <source>
        <dbReference type="Proteomes" id="UP000247099"/>
    </source>
</evidence>